<dbReference type="InterPro" id="IPR048667">
    <property type="entry name" value="Imm5-like"/>
</dbReference>
<organism evidence="2 3">
    <name type="scientific">Devosia epidermidihirudinis</name>
    <dbReference type="NCBI Taxonomy" id="1293439"/>
    <lineage>
        <taxon>Bacteria</taxon>
        <taxon>Pseudomonadati</taxon>
        <taxon>Pseudomonadota</taxon>
        <taxon>Alphaproteobacteria</taxon>
        <taxon>Hyphomicrobiales</taxon>
        <taxon>Devosiaceae</taxon>
        <taxon>Devosia</taxon>
    </lineage>
</organism>
<proteinExistence type="predicted"/>
<dbReference type="STRING" id="1293439.WH87_05515"/>
<evidence type="ECO:0000313" key="3">
    <source>
        <dbReference type="Proteomes" id="UP000033411"/>
    </source>
</evidence>
<dbReference type="Proteomes" id="UP000033411">
    <property type="component" value="Unassembled WGS sequence"/>
</dbReference>
<evidence type="ECO:0000259" key="1">
    <source>
        <dbReference type="Pfam" id="PF21805"/>
    </source>
</evidence>
<sequence>MHHNSKEHRALVQWAADCAERVLPLAEANGDKRARQAISAARGFAAGKNSVDHARRAAEAAHAAAREAGTDAARNAARAAGHAAETAHVPAHGPHAANYALKAVIAAGGDDEAEEKWQDERVPAIG</sequence>
<keyword evidence="3" id="KW-1185">Reference proteome</keyword>
<dbReference type="RefSeq" id="WP_046138154.1">
    <property type="nucleotide sequence ID" value="NZ_LANJ01000011.1"/>
</dbReference>
<dbReference type="AlphaFoldDB" id="A0A0F5QFZ9"/>
<comment type="caution">
    <text evidence="2">The sequence shown here is derived from an EMBL/GenBank/DDBJ whole genome shotgun (WGS) entry which is preliminary data.</text>
</comment>
<dbReference type="EMBL" id="LANJ01000011">
    <property type="protein sequence ID" value="KKC39618.1"/>
    <property type="molecule type" value="Genomic_DNA"/>
</dbReference>
<reference evidence="2 3" key="1">
    <citation type="submission" date="2015-03" db="EMBL/GenBank/DDBJ databases">
        <authorList>
            <person name="Lepp D."/>
            <person name="Hassan Y.I."/>
            <person name="Li X.-Z."/>
            <person name="Zhou T."/>
        </authorList>
    </citation>
    <scope>NUCLEOTIDE SEQUENCE [LARGE SCALE GENOMIC DNA]</scope>
    <source>
        <strain evidence="2 3">E84</strain>
    </source>
</reference>
<evidence type="ECO:0000313" key="2">
    <source>
        <dbReference type="EMBL" id="KKC39618.1"/>
    </source>
</evidence>
<feature type="domain" description="Imm-5-like" evidence="1">
    <location>
        <begin position="4"/>
        <end position="124"/>
    </location>
</feature>
<name>A0A0F5QFZ9_9HYPH</name>
<dbReference type="Pfam" id="PF21805">
    <property type="entry name" value="Imm5_like"/>
    <property type="match status" value="1"/>
</dbReference>
<dbReference type="OrthoDB" id="166981at2"/>
<accession>A0A0F5QFZ9</accession>
<dbReference type="PATRIC" id="fig|1293439.3.peg.665"/>
<protein>
    <recommendedName>
        <fullName evidence="1">Imm-5-like domain-containing protein</fullName>
    </recommendedName>
</protein>
<gene>
    <name evidence="2" type="ORF">WH87_05515</name>
</gene>